<comment type="caution">
    <text evidence="2">The sequence shown here is derived from an EMBL/GenBank/DDBJ whole genome shotgun (WGS) entry which is preliminary data.</text>
</comment>
<reference evidence="2 3" key="1">
    <citation type="journal article" date="2013" name="Int. J. Syst. Evol. Microbiol.">
        <title>Tumebacillus flagellatus sp. nov., an alpha-amylase/pullulanase-producing bacterium isolated from cassava wastewater.</title>
        <authorList>
            <person name="Wang Q."/>
            <person name="Xie N."/>
            <person name="Qin Y."/>
            <person name="Shen N."/>
            <person name="Zhu J."/>
            <person name="Mi H."/>
            <person name="Huang R."/>
        </authorList>
    </citation>
    <scope>NUCLEOTIDE SEQUENCE [LARGE SCALE GENOMIC DNA]</scope>
    <source>
        <strain evidence="2 3">GST4</strain>
    </source>
</reference>
<dbReference type="eggNOG" id="COG4637">
    <property type="taxonomic scope" value="Bacteria"/>
</dbReference>
<dbReference type="GO" id="GO:0016887">
    <property type="term" value="F:ATP hydrolysis activity"/>
    <property type="evidence" value="ECO:0007669"/>
    <property type="project" value="InterPro"/>
</dbReference>
<protein>
    <recommendedName>
        <fullName evidence="1">ATPase AAA-type core domain-containing protein</fullName>
    </recommendedName>
</protein>
<dbReference type="Pfam" id="PF13304">
    <property type="entry name" value="AAA_21"/>
    <property type="match status" value="2"/>
</dbReference>
<dbReference type="CDD" id="cd00267">
    <property type="entry name" value="ABC_ATPase"/>
    <property type="match status" value="1"/>
</dbReference>
<dbReference type="PANTHER" id="PTHR40396:SF1">
    <property type="entry name" value="ATPASE AAA-TYPE CORE DOMAIN-CONTAINING PROTEIN"/>
    <property type="match status" value="1"/>
</dbReference>
<dbReference type="AlphaFoldDB" id="A0A074LVM2"/>
<dbReference type="OrthoDB" id="9809324at2"/>
<feature type="domain" description="ATPase AAA-type core" evidence="1">
    <location>
        <begin position="283"/>
        <end position="354"/>
    </location>
</feature>
<dbReference type="PIRSF" id="PIRSF029347">
    <property type="entry name" value="RecF"/>
    <property type="match status" value="1"/>
</dbReference>
<dbReference type="EMBL" id="JMIR01000001">
    <property type="protein sequence ID" value="KEO85064.1"/>
    <property type="molecule type" value="Genomic_DNA"/>
</dbReference>
<dbReference type="InterPro" id="IPR003959">
    <property type="entry name" value="ATPase_AAA_core"/>
</dbReference>
<organism evidence="2 3">
    <name type="scientific">Tumebacillus flagellatus</name>
    <dbReference type="NCBI Taxonomy" id="1157490"/>
    <lineage>
        <taxon>Bacteria</taxon>
        <taxon>Bacillati</taxon>
        <taxon>Bacillota</taxon>
        <taxon>Bacilli</taxon>
        <taxon>Bacillales</taxon>
        <taxon>Alicyclobacillaceae</taxon>
        <taxon>Tumebacillus</taxon>
    </lineage>
</organism>
<accession>A0A074LVM2</accession>
<gene>
    <name evidence="2" type="ORF">EL26_00425</name>
</gene>
<dbReference type="InterPro" id="IPR014555">
    <property type="entry name" value="RecF-like"/>
</dbReference>
<dbReference type="RefSeq" id="WP_038083244.1">
    <property type="nucleotide sequence ID" value="NZ_JMIR01000001.1"/>
</dbReference>
<feature type="domain" description="ATPase AAA-type core" evidence="1">
    <location>
        <begin position="23"/>
        <end position="107"/>
    </location>
</feature>
<dbReference type="Proteomes" id="UP000027931">
    <property type="component" value="Unassembled WGS sequence"/>
</dbReference>
<evidence type="ECO:0000313" key="2">
    <source>
        <dbReference type="EMBL" id="KEO85064.1"/>
    </source>
</evidence>
<dbReference type="PANTHER" id="PTHR40396">
    <property type="entry name" value="ATPASE-LIKE PROTEIN"/>
    <property type="match status" value="1"/>
</dbReference>
<proteinExistence type="predicted"/>
<dbReference type="InterPro" id="IPR027417">
    <property type="entry name" value="P-loop_NTPase"/>
</dbReference>
<evidence type="ECO:0000313" key="3">
    <source>
        <dbReference type="Proteomes" id="UP000027931"/>
    </source>
</evidence>
<keyword evidence="3" id="KW-1185">Reference proteome</keyword>
<dbReference type="STRING" id="1157490.EL26_00425"/>
<sequence>MIKEIRFRDWKSFEDSILYLDPLTVLVGTNASGKSNVVDGLLFLHRMILAGNLQEALEGNESVLSGIRGGMQWAARQPGNTFLLEVLVEMDEERDLEYSITISTEQGQAALVYEKLVEVSDQEESEQSKRVVVYEAIPVPVEGKIGVVFEASESIVLFDNNRCILSQAFTSVQKTQKGGRFNTLGELFKNLFVLDPIPSHMRNHKNSKITRNLNPDASNVAGVLASLPEKTKQTVEQTLSKYLSHLPEQSIKRVFSNVIPPLNKEAQLLCEEVLAVGQKPLLVDADGMSDGTLRFLGILTALLTRPEGSLIVIEKVDNGLHPSRAGLLLQMLREIGKQRRIDVLVTTHNPALLDALGPKMIPFVMVAHRDTSTGWSVLTLLEDLEDLPKLLAMGTIGKLMSMGEIEKSLKEGKDRP</sequence>
<dbReference type="GO" id="GO:0005524">
    <property type="term" value="F:ATP binding"/>
    <property type="evidence" value="ECO:0007669"/>
    <property type="project" value="InterPro"/>
</dbReference>
<dbReference type="SUPFAM" id="SSF52540">
    <property type="entry name" value="P-loop containing nucleoside triphosphate hydrolases"/>
    <property type="match status" value="1"/>
</dbReference>
<name>A0A074LVM2_9BACL</name>
<evidence type="ECO:0000259" key="1">
    <source>
        <dbReference type="Pfam" id="PF13304"/>
    </source>
</evidence>
<dbReference type="Gene3D" id="3.40.50.300">
    <property type="entry name" value="P-loop containing nucleotide triphosphate hydrolases"/>
    <property type="match status" value="1"/>
</dbReference>